<keyword evidence="7" id="KW-0862">Zinc</keyword>
<dbReference type="RefSeq" id="WP_131906630.1">
    <property type="nucleotide sequence ID" value="NZ_BAAAFU010000006.1"/>
</dbReference>
<comment type="caution">
    <text evidence="9">The sequence shown here is derived from an EMBL/GenBank/DDBJ whole genome shotgun (WGS) entry which is preliminary data.</text>
</comment>
<dbReference type="Pfam" id="PF03006">
    <property type="entry name" value="HlyIII"/>
    <property type="match status" value="1"/>
</dbReference>
<keyword evidence="5 8" id="KW-1133">Transmembrane helix</keyword>
<dbReference type="Proteomes" id="UP000294887">
    <property type="component" value="Unassembled WGS sequence"/>
</dbReference>
<evidence type="ECO:0000313" key="10">
    <source>
        <dbReference type="Proteomes" id="UP000294887"/>
    </source>
</evidence>
<evidence type="ECO:0000313" key="9">
    <source>
        <dbReference type="EMBL" id="TCJ84905.1"/>
    </source>
</evidence>
<accession>A0A4V2P898</accession>
<feature type="transmembrane region" description="Helical" evidence="8">
    <location>
        <begin position="130"/>
        <end position="147"/>
    </location>
</feature>
<evidence type="ECO:0000256" key="3">
    <source>
        <dbReference type="ARBA" id="ARBA00022475"/>
    </source>
</evidence>
<dbReference type="AlphaFoldDB" id="A0A4V2P898"/>
<feature type="transmembrane region" description="Helical" evidence="8">
    <location>
        <begin position="37"/>
        <end position="55"/>
    </location>
</feature>
<sequence>MQQGEKFNTITHFLAAVLAVPGLIYLIVLAANTGDTWKIVSASIYGTTLLLLYISSTLCHGHSGRFRDLFEKLDHLSIYLLIAGTYTPYMLVTLRGNWGWTIFAVVWGLALIGMLIDVWPKDANKENKRIIPLIIYLVMGWLVIIPIQPLTESLASTGVWLLAVGGVLYTVGVVFFILSDRVKHAHGVWHLFVIGGSLSHYISISAYVI</sequence>
<feature type="binding site" evidence="7">
    <location>
        <position position="186"/>
    </location>
    <ligand>
        <name>Zn(2+)</name>
        <dbReference type="ChEBI" id="CHEBI:29105"/>
    </ligand>
</feature>
<comment type="subcellular location">
    <subcellularLocation>
        <location evidence="1">Cell membrane</location>
        <topology evidence="1">Multi-pass membrane protein</topology>
    </subcellularLocation>
</comment>
<evidence type="ECO:0000256" key="8">
    <source>
        <dbReference type="SAM" id="Phobius"/>
    </source>
</evidence>
<organism evidence="9 10">
    <name type="scientific">Cocleimonas flava</name>
    <dbReference type="NCBI Taxonomy" id="634765"/>
    <lineage>
        <taxon>Bacteria</taxon>
        <taxon>Pseudomonadati</taxon>
        <taxon>Pseudomonadota</taxon>
        <taxon>Gammaproteobacteria</taxon>
        <taxon>Thiotrichales</taxon>
        <taxon>Thiotrichaceae</taxon>
        <taxon>Cocleimonas</taxon>
    </lineage>
</organism>
<evidence type="ECO:0000256" key="5">
    <source>
        <dbReference type="ARBA" id="ARBA00022989"/>
    </source>
</evidence>
<keyword evidence="3" id="KW-1003">Cell membrane</keyword>
<keyword evidence="10" id="KW-1185">Reference proteome</keyword>
<dbReference type="NCBIfam" id="TIGR01065">
    <property type="entry name" value="hlyIII"/>
    <property type="match status" value="1"/>
</dbReference>
<protein>
    <submittedName>
        <fullName evidence="9">Hemolysin III</fullName>
    </submittedName>
</protein>
<feature type="transmembrane region" description="Helical" evidence="8">
    <location>
        <begin position="76"/>
        <end position="92"/>
    </location>
</feature>
<dbReference type="InterPro" id="IPR004254">
    <property type="entry name" value="AdipoR/HlyIII-related"/>
</dbReference>
<feature type="binding site" evidence="7">
    <location>
        <position position="60"/>
    </location>
    <ligand>
        <name>Zn(2+)</name>
        <dbReference type="ChEBI" id="CHEBI:29105"/>
    </ligand>
</feature>
<evidence type="ECO:0000256" key="2">
    <source>
        <dbReference type="ARBA" id="ARBA00008488"/>
    </source>
</evidence>
<dbReference type="PANTHER" id="PTHR20855:SF3">
    <property type="entry name" value="LD03007P"/>
    <property type="match status" value="1"/>
</dbReference>
<keyword evidence="6 8" id="KW-0472">Membrane</keyword>
<proteinExistence type="inferred from homology"/>
<dbReference type="GO" id="GO:0140911">
    <property type="term" value="F:pore-forming activity"/>
    <property type="evidence" value="ECO:0007669"/>
    <property type="project" value="InterPro"/>
</dbReference>
<dbReference type="PANTHER" id="PTHR20855">
    <property type="entry name" value="ADIPOR/PROGESTIN RECEPTOR-RELATED"/>
    <property type="match status" value="1"/>
</dbReference>
<feature type="transmembrane region" description="Helical" evidence="8">
    <location>
        <begin position="98"/>
        <end position="118"/>
    </location>
</feature>
<gene>
    <name evidence="9" type="ORF">EV695_2868</name>
</gene>
<name>A0A4V2P898_9GAMM</name>
<evidence type="ECO:0000256" key="4">
    <source>
        <dbReference type="ARBA" id="ARBA00022692"/>
    </source>
</evidence>
<feature type="binding site" evidence="7">
    <location>
        <position position="190"/>
    </location>
    <ligand>
        <name>Zn(2+)</name>
        <dbReference type="ChEBI" id="CHEBI:29105"/>
    </ligand>
</feature>
<evidence type="ECO:0000256" key="7">
    <source>
        <dbReference type="PIRSR" id="PIRSR604254-1"/>
    </source>
</evidence>
<feature type="transmembrane region" description="Helical" evidence="8">
    <location>
        <begin position="190"/>
        <end position="208"/>
    </location>
</feature>
<evidence type="ECO:0000256" key="1">
    <source>
        <dbReference type="ARBA" id="ARBA00004651"/>
    </source>
</evidence>
<keyword evidence="7" id="KW-0479">Metal-binding</keyword>
<feature type="transmembrane region" description="Helical" evidence="8">
    <location>
        <begin position="12"/>
        <end position="31"/>
    </location>
</feature>
<keyword evidence="4 8" id="KW-0812">Transmembrane</keyword>
<dbReference type="EMBL" id="SMFQ01000004">
    <property type="protein sequence ID" value="TCJ84905.1"/>
    <property type="molecule type" value="Genomic_DNA"/>
</dbReference>
<dbReference type="OrthoDB" id="9813689at2"/>
<dbReference type="GO" id="GO:0005886">
    <property type="term" value="C:plasma membrane"/>
    <property type="evidence" value="ECO:0007669"/>
    <property type="project" value="UniProtKB-SubCell"/>
</dbReference>
<comment type="similarity">
    <text evidence="2">Belongs to the UPF0073 (Hly-III) family.</text>
</comment>
<feature type="transmembrane region" description="Helical" evidence="8">
    <location>
        <begin position="159"/>
        <end position="178"/>
    </location>
</feature>
<dbReference type="InterPro" id="IPR005744">
    <property type="entry name" value="Hy-lIII"/>
</dbReference>
<dbReference type="GO" id="GO:0046872">
    <property type="term" value="F:metal ion binding"/>
    <property type="evidence" value="ECO:0007669"/>
    <property type="project" value="UniProtKB-KW"/>
</dbReference>
<evidence type="ECO:0000256" key="6">
    <source>
        <dbReference type="ARBA" id="ARBA00023136"/>
    </source>
</evidence>
<reference evidence="9 10" key="1">
    <citation type="submission" date="2019-03" db="EMBL/GenBank/DDBJ databases">
        <title>Genomic Encyclopedia of Type Strains, Phase IV (KMG-IV): sequencing the most valuable type-strain genomes for metagenomic binning, comparative biology and taxonomic classification.</title>
        <authorList>
            <person name="Goeker M."/>
        </authorList>
    </citation>
    <scope>NUCLEOTIDE SEQUENCE [LARGE SCALE GENOMIC DNA]</scope>
    <source>
        <strain evidence="9 10">DSM 24830</strain>
    </source>
</reference>